<organism evidence="1 2">
    <name type="scientific">Chryseolinea serpens</name>
    <dbReference type="NCBI Taxonomy" id="947013"/>
    <lineage>
        <taxon>Bacteria</taxon>
        <taxon>Pseudomonadati</taxon>
        <taxon>Bacteroidota</taxon>
        <taxon>Cytophagia</taxon>
        <taxon>Cytophagales</taxon>
        <taxon>Fulvivirgaceae</taxon>
        <taxon>Chryseolinea</taxon>
    </lineage>
</organism>
<evidence type="ECO:0000313" key="1">
    <source>
        <dbReference type="EMBL" id="SHH50679.1"/>
    </source>
</evidence>
<dbReference type="Proteomes" id="UP000184212">
    <property type="component" value="Unassembled WGS sequence"/>
</dbReference>
<proteinExistence type="predicted"/>
<dbReference type="EMBL" id="FQWQ01000003">
    <property type="protein sequence ID" value="SHH50679.1"/>
    <property type="molecule type" value="Genomic_DNA"/>
</dbReference>
<reference evidence="1 2" key="1">
    <citation type="submission" date="2016-11" db="EMBL/GenBank/DDBJ databases">
        <authorList>
            <person name="Jaros S."/>
            <person name="Januszkiewicz K."/>
            <person name="Wedrychowicz H."/>
        </authorList>
    </citation>
    <scope>NUCLEOTIDE SEQUENCE [LARGE SCALE GENOMIC DNA]</scope>
    <source>
        <strain evidence="1 2">DSM 24574</strain>
    </source>
</reference>
<evidence type="ECO:0000313" key="2">
    <source>
        <dbReference type="Proteomes" id="UP000184212"/>
    </source>
</evidence>
<accession>A0A1M5TJ13</accession>
<keyword evidence="2" id="KW-1185">Reference proteome</keyword>
<gene>
    <name evidence="1" type="ORF">SAMN04488109_4108</name>
</gene>
<dbReference type="STRING" id="947013.SAMN04488109_4108"/>
<sequence length="73" mass="8256">MTFTSLLIPESTSPGGHMPNVKLLLNMKRMEASVFFPESRRKAKRDQIWKVQNNVNSARCGWLSGALTMVSLF</sequence>
<name>A0A1M5TJ13_9BACT</name>
<dbReference type="AlphaFoldDB" id="A0A1M5TJ13"/>
<protein>
    <submittedName>
        <fullName evidence="1">Uncharacterized protein</fullName>
    </submittedName>
</protein>